<evidence type="ECO:0000313" key="2">
    <source>
        <dbReference type="EMBL" id="KAJ8101944.1"/>
    </source>
</evidence>
<keyword evidence="3" id="KW-1185">Reference proteome</keyword>
<gene>
    <name evidence="2" type="ORF">POJ06DRAFT_74201</name>
</gene>
<evidence type="ECO:0000313" key="3">
    <source>
        <dbReference type="Proteomes" id="UP001217417"/>
    </source>
</evidence>
<dbReference type="RefSeq" id="XP_056045394.1">
    <property type="nucleotide sequence ID" value="XM_056191486.1"/>
</dbReference>
<accession>A0AAD7QUX9</accession>
<dbReference type="AlphaFoldDB" id="A0AAD7QUX9"/>
<proteinExistence type="predicted"/>
<name>A0AAD7QUX9_9ASCO</name>
<organism evidence="2 3">
    <name type="scientific">Lipomyces tetrasporus</name>
    <dbReference type="NCBI Taxonomy" id="54092"/>
    <lineage>
        <taxon>Eukaryota</taxon>
        <taxon>Fungi</taxon>
        <taxon>Dikarya</taxon>
        <taxon>Ascomycota</taxon>
        <taxon>Saccharomycotina</taxon>
        <taxon>Lipomycetes</taxon>
        <taxon>Lipomycetales</taxon>
        <taxon>Lipomycetaceae</taxon>
        <taxon>Lipomyces</taxon>
    </lineage>
</organism>
<comment type="caution">
    <text evidence="2">The sequence shown here is derived from an EMBL/GenBank/DDBJ whole genome shotgun (WGS) entry which is preliminary data.</text>
</comment>
<reference evidence="2" key="1">
    <citation type="submission" date="2023-03" db="EMBL/GenBank/DDBJ databases">
        <title>Near-Complete genome sequence of Lipomyces tetrasporous NRRL Y-64009, an oleaginous yeast capable of growing on lignocellulosic hydrolysates.</title>
        <authorList>
            <consortium name="Lawrence Berkeley National Laboratory"/>
            <person name="Jagtap S.S."/>
            <person name="Liu J.-J."/>
            <person name="Walukiewicz H.E."/>
            <person name="Pangilinan J."/>
            <person name="Lipzen A."/>
            <person name="Ahrendt S."/>
            <person name="Koriabine M."/>
            <person name="Cobaugh K."/>
            <person name="Salamov A."/>
            <person name="Yoshinaga Y."/>
            <person name="Ng V."/>
            <person name="Daum C."/>
            <person name="Grigoriev I.V."/>
            <person name="Slininger P.J."/>
            <person name="Dien B.S."/>
            <person name="Jin Y.-S."/>
            <person name="Rao C.V."/>
        </authorList>
    </citation>
    <scope>NUCLEOTIDE SEQUENCE</scope>
    <source>
        <strain evidence="2">NRRL Y-64009</strain>
    </source>
</reference>
<feature type="region of interest" description="Disordered" evidence="1">
    <location>
        <begin position="1"/>
        <end position="22"/>
    </location>
</feature>
<feature type="compositionally biased region" description="Basic and acidic residues" evidence="1">
    <location>
        <begin position="8"/>
        <end position="22"/>
    </location>
</feature>
<dbReference type="GeneID" id="80886652"/>
<evidence type="ECO:0000256" key="1">
    <source>
        <dbReference type="SAM" id="MobiDB-lite"/>
    </source>
</evidence>
<dbReference type="EMBL" id="JARPMG010000003">
    <property type="protein sequence ID" value="KAJ8101944.1"/>
    <property type="molecule type" value="Genomic_DNA"/>
</dbReference>
<sequence>MARNPRRLIQEERSGRKLSSDERRLVDDYRLSERQRLRDYRARKLSRPRSATAAATARHYQVAGPDNSVSADTDCFTVPLSTSDTDAASPNDKYDDFSSSLLLSEIDIASYPPDDSCFVDSLAEPDLFNPFSPLFLSDRLKRDPNALGYDFFASAHYRW</sequence>
<protein>
    <submittedName>
        <fullName evidence="2">Uncharacterized protein</fullName>
    </submittedName>
</protein>
<dbReference type="Proteomes" id="UP001217417">
    <property type="component" value="Unassembled WGS sequence"/>
</dbReference>